<evidence type="ECO:0000256" key="3">
    <source>
        <dbReference type="ARBA" id="ARBA00008442"/>
    </source>
</evidence>
<dbReference type="GeneID" id="62202278"/>
<organism evidence="11 12">
    <name type="scientific">Alternaria burnsii</name>
    <dbReference type="NCBI Taxonomy" id="1187904"/>
    <lineage>
        <taxon>Eukaryota</taxon>
        <taxon>Fungi</taxon>
        <taxon>Dikarya</taxon>
        <taxon>Ascomycota</taxon>
        <taxon>Pezizomycotina</taxon>
        <taxon>Dothideomycetes</taxon>
        <taxon>Pleosporomycetidae</taxon>
        <taxon>Pleosporales</taxon>
        <taxon>Pleosporineae</taxon>
        <taxon>Pleosporaceae</taxon>
        <taxon>Alternaria</taxon>
        <taxon>Alternaria sect. Alternaria</taxon>
    </lineage>
</organism>
<dbReference type="GO" id="GO:0000781">
    <property type="term" value="C:chromosome, telomeric region"/>
    <property type="evidence" value="ECO:0007669"/>
    <property type="project" value="UniProtKB-SubCell"/>
</dbReference>
<dbReference type="FunFam" id="2.40.50.140:FF:000303">
    <property type="entry name" value="Protection of telomeres protein 1"/>
    <property type="match status" value="1"/>
</dbReference>
<evidence type="ECO:0000256" key="8">
    <source>
        <dbReference type="ARBA" id="ARBA00023242"/>
    </source>
</evidence>
<keyword evidence="5" id="KW-0158">Chromosome</keyword>
<evidence type="ECO:0000256" key="5">
    <source>
        <dbReference type="ARBA" id="ARBA00022454"/>
    </source>
</evidence>
<evidence type="ECO:0000256" key="7">
    <source>
        <dbReference type="ARBA" id="ARBA00023125"/>
    </source>
</evidence>
<reference evidence="11" key="1">
    <citation type="submission" date="2020-01" db="EMBL/GenBank/DDBJ databases">
        <authorList>
            <person name="Feng Z.H.Z."/>
        </authorList>
    </citation>
    <scope>NUCLEOTIDE SEQUENCE</scope>
    <source>
        <strain evidence="11">CBS107.38</strain>
    </source>
</reference>
<comment type="similarity">
    <text evidence="3">Belongs to the telombin family.</text>
</comment>
<keyword evidence="12" id="KW-1185">Reference proteome</keyword>
<dbReference type="SUPFAM" id="SSF50249">
    <property type="entry name" value="Nucleic acid-binding proteins"/>
    <property type="match status" value="2"/>
</dbReference>
<evidence type="ECO:0000256" key="9">
    <source>
        <dbReference type="SAM" id="MobiDB-lite"/>
    </source>
</evidence>
<comment type="caution">
    <text evidence="11">The sequence shown here is derived from an EMBL/GenBank/DDBJ whole genome shotgun (WGS) entry which is preliminary data.</text>
</comment>
<dbReference type="Gene3D" id="2.40.50.140">
    <property type="entry name" value="Nucleic acid-binding proteins"/>
    <property type="match status" value="2"/>
</dbReference>
<dbReference type="Proteomes" id="UP000596902">
    <property type="component" value="Unassembled WGS sequence"/>
</dbReference>
<keyword evidence="6" id="KW-0779">Telomere</keyword>
<dbReference type="InterPro" id="IPR012340">
    <property type="entry name" value="NA-bd_OB-fold"/>
</dbReference>
<dbReference type="PANTHER" id="PTHR36986">
    <property type="entry name" value="UPF0643 PROTEIN PB2B2.08"/>
    <property type="match status" value="1"/>
</dbReference>
<dbReference type="Pfam" id="PF02765">
    <property type="entry name" value="POT1"/>
    <property type="match status" value="1"/>
</dbReference>
<dbReference type="InterPro" id="IPR011564">
    <property type="entry name" value="Telomer_end-bd_POT1/Cdc13"/>
</dbReference>
<evidence type="ECO:0000256" key="6">
    <source>
        <dbReference type="ARBA" id="ARBA00022895"/>
    </source>
</evidence>
<feature type="compositionally biased region" description="Polar residues" evidence="9">
    <location>
        <begin position="335"/>
        <end position="349"/>
    </location>
</feature>
<dbReference type="AlphaFoldDB" id="A0A8H7BBF9"/>
<keyword evidence="8" id="KW-0539">Nucleus</keyword>
<dbReference type="GO" id="GO:0005634">
    <property type="term" value="C:nucleus"/>
    <property type="evidence" value="ECO:0007669"/>
    <property type="project" value="UniProtKB-SubCell"/>
</dbReference>
<dbReference type="GO" id="GO:0000723">
    <property type="term" value="P:telomere maintenance"/>
    <property type="evidence" value="ECO:0007669"/>
    <property type="project" value="InterPro"/>
</dbReference>
<evidence type="ECO:0000256" key="4">
    <source>
        <dbReference type="ARBA" id="ARBA00015253"/>
    </source>
</evidence>
<keyword evidence="7" id="KW-0238">DNA-binding</keyword>
<dbReference type="PANTHER" id="PTHR36986:SF1">
    <property type="entry name" value="UPF0643 PROTEIN PB2B2.08"/>
    <property type="match status" value="1"/>
</dbReference>
<evidence type="ECO:0000313" key="11">
    <source>
        <dbReference type="EMBL" id="KAF7678672.1"/>
    </source>
</evidence>
<accession>A0A8H7BBF9</accession>
<comment type="subcellular location">
    <subcellularLocation>
        <location evidence="2">Chromosome</location>
        <location evidence="2">Telomere</location>
    </subcellularLocation>
    <subcellularLocation>
        <location evidence="1">Nucleus</location>
    </subcellularLocation>
</comment>
<evidence type="ECO:0000256" key="1">
    <source>
        <dbReference type="ARBA" id="ARBA00004123"/>
    </source>
</evidence>
<dbReference type="Pfam" id="PF16686">
    <property type="entry name" value="POT1PC"/>
    <property type="match status" value="1"/>
</dbReference>
<name>A0A8H7BBF9_9PLEO</name>
<dbReference type="InterPro" id="IPR032042">
    <property type="entry name" value="POT1PC"/>
</dbReference>
<protein>
    <recommendedName>
        <fullName evidence="4">Protection of telomeres protein 1</fullName>
    </recommendedName>
</protein>
<sequence>MPLELPKGFTAIKDATYPTDSVNLIGVLVNYDPPKSTRGTSWALDFTIQDDFASGDVGDQSSIRCRLFRRAENKFPPISGVGDVVMLRGFKIQEFNLRMEAVGRDMYDTNMLVFPSSRIPVPGLSHPFQAGSQKLPHALTGGSPPTIPEQMAVIHMKNASTGAAQQVQQHAAVNTSKARTRRSVSLIKDLQFNNYYDVRAQVVNIYYYQMGGQVDLKVTDYTPNEQMYNYADPEQEQSHFVSDRDWKGPYGFLTLNVTLYGANATWASENLVNGGYVFMSNMRVKTSSRGFLEGAIHEDRRNPSKVDIRHMTNMTDIEEIDRRREEYEQKRGNKTAFQAMQNEPKNTLGKSSKEKRQAKRERQRVLKQAEQDELVKKQQELERTRGGVNPNVIAAYPDIKPSTISEIIHNHHLEVQTPEKHHSYKLPFINCKHRSRVRVVDVYPPELKLFAHPKSDRKWRGQSKKQRAADGPTKEIWEWGFVLLLEDASIPRDTVSEKLRVVVNNDAAMFLLGMSAKDIINKPAALNQLEEKLFILWGNLMELKSELRDRATDLPLPPGDNRLTNKPFDACIEEYGAETLPVISEKLTRAMAVGGTTTMIQAHGHRITVKTPLSPPEASTTNDYGLPPTAPQPDVSLHIHSVQLLNPESITSEFDKLRFEAAAHDQLVFHNPQLYQTADDTSKRSTPNQDPETISTLLISSPYNIPNHYLDLSSPHLTIPSRLLALALTALKPATSTYATAPYPLALNFSFVLALLHTLIVQERYEWEETSFYVVVFRSQLKEGIDQDWLYRLDEESHREACESGGLLKYWFGKGDEERRNLATCFWHSREDAYKGGLGPWHKKARAAGRELYESIVFSTYRLVIKDGAEEYEFEDYKG</sequence>
<reference evidence="11" key="2">
    <citation type="submission" date="2020-08" db="EMBL/GenBank/DDBJ databases">
        <title>Draft Genome Sequence of Cumin Blight Pathogen Alternaria burnsii.</title>
        <authorList>
            <person name="Feng Z."/>
        </authorList>
    </citation>
    <scope>NUCLEOTIDE SEQUENCE</scope>
    <source>
        <strain evidence="11">CBS107.38</strain>
    </source>
</reference>
<feature type="domain" description="Telomeric single stranded DNA binding POT1/Cdc13" evidence="10">
    <location>
        <begin position="9"/>
        <end position="143"/>
    </location>
</feature>
<dbReference type="SMART" id="SM00976">
    <property type="entry name" value="Telo_bind"/>
    <property type="match status" value="1"/>
</dbReference>
<dbReference type="GO" id="GO:0043047">
    <property type="term" value="F:single-stranded telomeric DNA binding"/>
    <property type="evidence" value="ECO:0007669"/>
    <property type="project" value="InterPro"/>
</dbReference>
<feature type="region of interest" description="Disordered" evidence="9">
    <location>
        <begin position="325"/>
        <end position="369"/>
    </location>
</feature>
<dbReference type="RefSeq" id="XP_038788807.1">
    <property type="nucleotide sequence ID" value="XM_038929100.1"/>
</dbReference>
<evidence type="ECO:0000256" key="2">
    <source>
        <dbReference type="ARBA" id="ARBA00004574"/>
    </source>
</evidence>
<dbReference type="EMBL" id="JAAABM010000004">
    <property type="protein sequence ID" value="KAF7678672.1"/>
    <property type="molecule type" value="Genomic_DNA"/>
</dbReference>
<feature type="region of interest" description="Disordered" evidence="9">
    <location>
        <begin position="610"/>
        <end position="630"/>
    </location>
</feature>
<gene>
    <name evidence="11" type="ORF">GT037_004053</name>
</gene>
<evidence type="ECO:0000259" key="10">
    <source>
        <dbReference type="SMART" id="SM00976"/>
    </source>
</evidence>
<evidence type="ECO:0000313" key="12">
    <source>
        <dbReference type="Proteomes" id="UP000596902"/>
    </source>
</evidence>
<proteinExistence type="inferred from homology"/>